<dbReference type="Gene3D" id="1.10.10.60">
    <property type="entry name" value="Homeodomain-like"/>
    <property type="match status" value="1"/>
</dbReference>
<dbReference type="SUPFAM" id="SSF48498">
    <property type="entry name" value="Tetracyclin repressor-like, C-terminal domain"/>
    <property type="match status" value="1"/>
</dbReference>
<dbReference type="InterPro" id="IPR009057">
    <property type="entry name" value="Homeodomain-like_sf"/>
</dbReference>
<dbReference type="PANTHER" id="PTHR30055">
    <property type="entry name" value="HTH-TYPE TRANSCRIPTIONAL REGULATOR RUTR"/>
    <property type="match status" value="1"/>
</dbReference>
<protein>
    <submittedName>
        <fullName evidence="5">Transcriptional regulator, TetR family</fullName>
    </submittedName>
</protein>
<dbReference type="InterPro" id="IPR036271">
    <property type="entry name" value="Tet_transcr_reg_TetR-rel_C_sf"/>
</dbReference>
<reference evidence="5 6" key="1">
    <citation type="submission" date="2017-06" db="EMBL/GenBank/DDBJ databases">
        <authorList>
            <person name="Kim H.J."/>
            <person name="Triplett B.A."/>
        </authorList>
    </citation>
    <scope>NUCLEOTIDE SEQUENCE [LARGE SCALE GENOMIC DNA]</scope>
    <source>
        <strain evidence="5 6">CGMCC 4.2132</strain>
    </source>
</reference>
<keyword evidence="6" id="KW-1185">Reference proteome</keyword>
<dbReference type="AlphaFoldDB" id="A0A239NWW5"/>
<keyword evidence="1" id="KW-0805">Transcription regulation</keyword>
<dbReference type="Pfam" id="PF00440">
    <property type="entry name" value="TetR_N"/>
    <property type="match status" value="1"/>
</dbReference>
<name>A0A239NWW5_9ACTN</name>
<dbReference type="EMBL" id="FZOD01000072">
    <property type="protein sequence ID" value="SNT59172.1"/>
    <property type="molecule type" value="Genomic_DNA"/>
</dbReference>
<feature type="domain" description="HTH tetR-type" evidence="4">
    <location>
        <begin position="23"/>
        <end position="70"/>
    </location>
</feature>
<proteinExistence type="predicted"/>
<dbReference type="InterPro" id="IPR001647">
    <property type="entry name" value="HTH_TetR"/>
</dbReference>
<evidence type="ECO:0000313" key="5">
    <source>
        <dbReference type="EMBL" id="SNT59172.1"/>
    </source>
</evidence>
<organism evidence="5 6">
    <name type="scientific">Streptosporangium subroseum</name>
    <dbReference type="NCBI Taxonomy" id="106412"/>
    <lineage>
        <taxon>Bacteria</taxon>
        <taxon>Bacillati</taxon>
        <taxon>Actinomycetota</taxon>
        <taxon>Actinomycetes</taxon>
        <taxon>Streptosporangiales</taxon>
        <taxon>Streptosporangiaceae</taxon>
        <taxon>Streptosporangium</taxon>
    </lineage>
</organism>
<dbReference type="Proteomes" id="UP000198282">
    <property type="component" value="Unassembled WGS sequence"/>
</dbReference>
<dbReference type="Gene3D" id="1.10.357.10">
    <property type="entry name" value="Tetracycline Repressor, domain 2"/>
    <property type="match status" value="1"/>
</dbReference>
<sequence>MPAKSSADPESRSFTASARRAQIVAATIETIAELGYRQASFARIAERAGLSSTRLISYHFAGKNDLIRAVLADVYTVMGQFMAERMRDQPDARSTLRAYIRALVEFISAHGTQMQVLMAIFLDFRDQDDSRSYDSDTERDVLGHVQDILRAGQRSGEFRAFDTYVMATTIQRAIDALPFLLQTRSDLDLDAYGEELVTLFDLATRKQT</sequence>
<gene>
    <name evidence="5" type="ORF">SAMN05216276_107210</name>
</gene>
<keyword evidence="2" id="KW-0238">DNA-binding</keyword>
<evidence type="ECO:0000259" key="4">
    <source>
        <dbReference type="Pfam" id="PF00440"/>
    </source>
</evidence>
<dbReference type="InterPro" id="IPR050109">
    <property type="entry name" value="HTH-type_TetR-like_transc_reg"/>
</dbReference>
<evidence type="ECO:0000313" key="6">
    <source>
        <dbReference type="Proteomes" id="UP000198282"/>
    </source>
</evidence>
<evidence type="ECO:0000256" key="1">
    <source>
        <dbReference type="ARBA" id="ARBA00023015"/>
    </source>
</evidence>
<dbReference type="GO" id="GO:0003700">
    <property type="term" value="F:DNA-binding transcription factor activity"/>
    <property type="evidence" value="ECO:0007669"/>
    <property type="project" value="TreeGrafter"/>
</dbReference>
<dbReference type="GO" id="GO:0000976">
    <property type="term" value="F:transcription cis-regulatory region binding"/>
    <property type="evidence" value="ECO:0007669"/>
    <property type="project" value="TreeGrafter"/>
</dbReference>
<dbReference type="RefSeq" id="WP_218825726.1">
    <property type="nucleotide sequence ID" value="NZ_FZOD01000072.1"/>
</dbReference>
<accession>A0A239NWW5</accession>
<evidence type="ECO:0000256" key="2">
    <source>
        <dbReference type="ARBA" id="ARBA00023125"/>
    </source>
</evidence>
<keyword evidence="3" id="KW-0804">Transcription</keyword>
<dbReference type="SUPFAM" id="SSF46689">
    <property type="entry name" value="Homeodomain-like"/>
    <property type="match status" value="1"/>
</dbReference>
<evidence type="ECO:0000256" key="3">
    <source>
        <dbReference type="ARBA" id="ARBA00023163"/>
    </source>
</evidence>
<dbReference type="PANTHER" id="PTHR30055:SF234">
    <property type="entry name" value="HTH-TYPE TRANSCRIPTIONAL REGULATOR BETI"/>
    <property type="match status" value="1"/>
</dbReference>